<evidence type="ECO:0000313" key="12">
    <source>
        <dbReference type="EMBL" id="CAB4851630.1"/>
    </source>
</evidence>
<dbReference type="AlphaFoldDB" id="A0A6J6ZMZ6"/>
<evidence type="ECO:0000313" key="11">
    <source>
        <dbReference type="EMBL" id="CAB4820388.1"/>
    </source>
</evidence>
<keyword evidence="3" id="KW-0489">Methyltransferase</keyword>
<dbReference type="CDD" id="cd21153">
    <property type="entry name" value="PUA_RlmI"/>
    <property type="match status" value="1"/>
</dbReference>
<dbReference type="GO" id="GO:0008168">
    <property type="term" value="F:methyltransferase activity"/>
    <property type="evidence" value="ECO:0007669"/>
    <property type="project" value="UniProtKB-KW"/>
</dbReference>
<feature type="domain" description="RlmI-like PUA" evidence="8">
    <location>
        <begin position="2"/>
        <end position="63"/>
    </location>
</feature>
<dbReference type="EMBL" id="CAFBOL010000040">
    <property type="protein sequence ID" value="CAB4993494.1"/>
    <property type="molecule type" value="Genomic_DNA"/>
</dbReference>
<dbReference type="EMBL" id="CAFAAV010000093">
    <property type="protein sequence ID" value="CAB4820388.1"/>
    <property type="molecule type" value="Genomic_DNA"/>
</dbReference>
<dbReference type="SUPFAM" id="SSF53335">
    <property type="entry name" value="S-adenosyl-L-methionine-dependent methyltransferases"/>
    <property type="match status" value="1"/>
</dbReference>
<comment type="subcellular location">
    <subcellularLocation>
        <location evidence="1">Cytoplasm</location>
    </subcellularLocation>
</comment>
<dbReference type="PANTHER" id="PTHR42873">
    <property type="entry name" value="RIBOSOMAL RNA LARGE SUBUNIT METHYLTRANSFERASE"/>
    <property type="match status" value="1"/>
</dbReference>
<dbReference type="EMBL" id="CAESGF010000008">
    <property type="protein sequence ID" value="CAB4363932.1"/>
    <property type="molecule type" value="Genomic_DNA"/>
</dbReference>
<keyword evidence="5" id="KW-0949">S-adenosyl-L-methionine</keyword>
<keyword evidence="4" id="KW-0808">Transferase</keyword>
<dbReference type="EMBL" id="CAEZYF010000001">
    <property type="protein sequence ID" value="CAB4701714.1"/>
    <property type="molecule type" value="Genomic_DNA"/>
</dbReference>
<dbReference type="EMBL" id="CAFBIY010000088">
    <property type="protein sequence ID" value="CAB4851630.1"/>
    <property type="molecule type" value="Genomic_DNA"/>
</dbReference>
<evidence type="ECO:0000256" key="2">
    <source>
        <dbReference type="ARBA" id="ARBA00022490"/>
    </source>
</evidence>
<gene>
    <name evidence="10" type="ORF">UFOPK2656_00098</name>
    <name evidence="11" type="ORF">UFOPK3099_01350</name>
    <name evidence="12" type="ORF">UFOPK3267_01625</name>
    <name evidence="13" type="ORF">UFOPK3651_01948</name>
    <name evidence="14" type="ORF">UFOPK3931_01629</name>
    <name evidence="9" type="ORF">UFOPK4189_01702</name>
</gene>
<evidence type="ECO:0000259" key="7">
    <source>
        <dbReference type="Pfam" id="PF10672"/>
    </source>
</evidence>
<evidence type="ECO:0000313" key="14">
    <source>
        <dbReference type="EMBL" id="CAB4993494.1"/>
    </source>
</evidence>
<name>A0A6J6ZMZ6_9ZZZZ</name>
<evidence type="ECO:0000256" key="3">
    <source>
        <dbReference type="ARBA" id="ARBA00022603"/>
    </source>
</evidence>
<dbReference type="Pfam" id="PF17785">
    <property type="entry name" value="PUA_3"/>
    <property type="match status" value="1"/>
</dbReference>
<dbReference type="SUPFAM" id="SSF88697">
    <property type="entry name" value="PUA domain-like"/>
    <property type="match status" value="1"/>
</dbReference>
<dbReference type="PROSITE" id="PS50890">
    <property type="entry name" value="PUA"/>
    <property type="match status" value="1"/>
</dbReference>
<dbReference type="Gene3D" id="2.30.130.10">
    <property type="entry name" value="PUA domain"/>
    <property type="match status" value="1"/>
</dbReference>
<evidence type="ECO:0000313" key="10">
    <source>
        <dbReference type="EMBL" id="CAB4701714.1"/>
    </source>
</evidence>
<dbReference type="InterPro" id="IPR019614">
    <property type="entry name" value="SAM-dep_methyl-trfase"/>
</dbReference>
<dbReference type="GO" id="GO:0005737">
    <property type="term" value="C:cytoplasm"/>
    <property type="evidence" value="ECO:0007669"/>
    <property type="project" value="UniProtKB-SubCell"/>
</dbReference>
<dbReference type="InterPro" id="IPR036974">
    <property type="entry name" value="PUA_sf"/>
</dbReference>
<evidence type="ECO:0000256" key="6">
    <source>
        <dbReference type="ARBA" id="ARBA00038091"/>
    </source>
</evidence>
<evidence type="ECO:0000313" key="9">
    <source>
        <dbReference type="EMBL" id="CAB4363932.1"/>
    </source>
</evidence>
<evidence type="ECO:0000259" key="8">
    <source>
        <dbReference type="Pfam" id="PF17785"/>
    </source>
</evidence>
<dbReference type="GO" id="GO:0032259">
    <property type="term" value="P:methylation"/>
    <property type="evidence" value="ECO:0007669"/>
    <property type="project" value="UniProtKB-KW"/>
</dbReference>
<dbReference type="Gene3D" id="3.40.50.150">
    <property type="entry name" value="Vaccinia Virus protein VP39"/>
    <property type="match status" value="1"/>
</dbReference>
<accession>A0A6J6ZMZ6</accession>
<organism evidence="11">
    <name type="scientific">freshwater metagenome</name>
    <dbReference type="NCBI Taxonomy" id="449393"/>
    <lineage>
        <taxon>unclassified sequences</taxon>
        <taxon>metagenomes</taxon>
        <taxon>ecological metagenomes</taxon>
    </lineage>
</organism>
<evidence type="ECO:0000256" key="4">
    <source>
        <dbReference type="ARBA" id="ARBA00022679"/>
    </source>
</evidence>
<dbReference type="Gene3D" id="3.30.750.80">
    <property type="entry name" value="RNA methyltransferase domain (HRMD) like"/>
    <property type="match status" value="1"/>
</dbReference>
<dbReference type="InterPro" id="IPR015947">
    <property type="entry name" value="PUA-like_sf"/>
</dbReference>
<dbReference type="GO" id="GO:0003723">
    <property type="term" value="F:RNA binding"/>
    <property type="evidence" value="ECO:0007669"/>
    <property type="project" value="InterPro"/>
</dbReference>
<evidence type="ECO:0000256" key="5">
    <source>
        <dbReference type="ARBA" id="ARBA00022691"/>
    </source>
</evidence>
<sequence>MRVTAEALRGIRSGHPWVYENSILSIKGEGVSGDLAVIFDDDRKFVAIGLYDPDSPIRIKIVHRGKPTTVDRAFWMGKLQTALEFRSKLIERGDTTGYRCINGENDEMPGIVLDHYAGTMVLKIYNAIWVPHLNDLVPAINDVFHPDALVLRHARNVEKALLHGLEEGDALLGTAPTEPVLFREAGLTFEADVIRGQKTGYFLDQRENRVLVGTQAEGAKMLDMFAATGGFTVHAAAGGATEVVAVDISEPTLSVAERNLQHNVSVPNVAACKYRPMVGDAYEVLERLWRNGERFDIVVIDPPSFTPRQTSVDRALASYAILTEKAVRLVKPGGLYVQASCSSRVTADEFHLTVSHAAARAGRPLDEWRRTSHPVDHPIGFPQGAYLKAVFARVP</sequence>
<dbReference type="InterPro" id="IPR029063">
    <property type="entry name" value="SAM-dependent_MTases_sf"/>
</dbReference>
<dbReference type="InterPro" id="IPR041532">
    <property type="entry name" value="RlmI-like_PUA"/>
</dbReference>
<dbReference type="CDD" id="cd02440">
    <property type="entry name" value="AdoMet_MTases"/>
    <property type="match status" value="1"/>
</dbReference>
<dbReference type="PANTHER" id="PTHR42873:SF1">
    <property type="entry name" value="S-ADENOSYLMETHIONINE-DEPENDENT METHYLTRANSFERASE DOMAIN-CONTAINING PROTEIN"/>
    <property type="match status" value="1"/>
</dbReference>
<reference evidence="11" key="1">
    <citation type="submission" date="2020-05" db="EMBL/GenBank/DDBJ databases">
        <authorList>
            <person name="Chiriac C."/>
            <person name="Salcher M."/>
            <person name="Ghai R."/>
            <person name="Kavagutti S V."/>
        </authorList>
    </citation>
    <scope>NUCLEOTIDE SEQUENCE</scope>
</reference>
<comment type="similarity">
    <text evidence="6">Belongs to the methyltransferase superfamily. RlmI family.</text>
</comment>
<evidence type="ECO:0000313" key="13">
    <source>
        <dbReference type="EMBL" id="CAB4938054.1"/>
    </source>
</evidence>
<dbReference type="CDD" id="cd11572">
    <property type="entry name" value="RlmI_M_like"/>
    <property type="match status" value="1"/>
</dbReference>
<keyword evidence="2" id="KW-0963">Cytoplasm</keyword>
<proteinExistence type="inferred from homology"/>
<protein>
    <submittedName>
        <fullName evidence="11">Unannotated protein</fullName>
    </submittedName>
</protein>
<evidence type="ECO:0000256" key="1">
    <source>
        <dbReference type="ARBA" id="ARBA00004496"/>
    </source>
</evidence>
<dbReference type="Pfam" id="PF10672">
    <property type="entry name" value="Methyltrans_SAM"/>
    <property type="match status" value="1"/>
</dbReference>
<feature type="domain" description="S-adenosylmethionine-dependent methyltransferase" evidence="7">
    <location>
        <begin position="173"/>
        <end position="378"/>
    </location>
</feature>
<dbReference type="EMBL" id="CAFBMT010000010">
    <property type="protein sequence ID" value="CAB4938054.1"/>
    <property type="molecule type" value="Genomic_DNA"/>
</dbReference>